<gene>
    <name evidence="2" type="ORF">GMA92_15150</name>
</gene>
<dbReference type="Pfam" id="PF09902">
    <property type="entry name" value="DUF2129"/>
    <property type="match status" value="1"/>
</dbReference>
<dbReference type="EMBL" id="WMQE01000053">
    <property type="protein sequence ID" value="MTK22733.1"/>
    <property type="molecule type" value="Genomic_DNA"/>
</dbReference>
<name>A0A173UL78_9FIRM</name>
<evidence type="ECO:0000313" key="3">
    <source>
        <dbReference type="Proteomes" id="UP000487649"/>
    </source>
</evidence>
<accession>A0A173UL78</accession>
<comment type="caution">
    <text evidence="2">The sequence shown here is derived from an EMBL/GenBank/DDBJ whole genome shotgun (WGS) entry which is preliminary data.</text>
</comment>
<dbReference type="GeneID" id="60059239"/>
<evidence type="ECO:0000313" key="2">
    <source>
        <dbReference type="EMBL" id="MTK22733.1"/>
    </source>
</evidence>
<dbReference type="InterPro" id="IPR016979">
    <property type="entry name" value="DUF2129"/>
</dbReference>
<dbReference type="AlphaFoldDB" id="A0A173UL78"/>
<keyword evidence="1" id="KW-0963">Cytoplasm</keyword>
<reference evidence="2 3" key="1">
    <citation type="journal article" date="2019" name="Nat. Med.">
        <title>A library of human gut bacterial isolates paired with longitudinal multiomics data enables mechanistic microbiome research.</title>
        <authorList>
            <person name="Poyet M."/>
            <person name="Groussin M."/>
            <person name="Gibbons S.M."/>
            <person name="Avila-Pacheco J."/>
            <person name="Jiang X."/>
            <person name="Kearney S.M."/>
            <person name="Perrotta A.R."/>
            <person name="Berdy B."/>
            <person name="Zhao S."/>
            <person name="Lieberman T.D."/>
            <person name="Swanson P.K."/>
            <person name="Smith M."/>
            <person name="Roesemann S."/>
            <person name="Alexander J.E."/>
            <person name="Rich S.A."/>
            <person name="Livny J."/>
            <person name="Vlamakis H."/>
            <person name="Clish C."/>
            <person name="Bullock K."/>
            <person name="Deik A."/>
            <person name="Scott J."/>
            <person name="Pierce K.A."/>
            <person name="Xavier R.J."/>
            <person name="Alm E.J."/>
        </authorList>
    </citation>
    <scope>NUCLEOTIDE SEQUENCE [LARGE SCALE GENOMIC DNA]</scope>
    <source>
        <strain evidence="2 3">BIOML-A198</strain>
    </source>
</reference>
<organism evidence="2 3">
    <name type="scientific">Turicibacter sanguinis</name>
    <dbReference type="NCBI Taxonomy" id="154288"/>
    <lineage>
        <taxon>Bacteria</taxon>
        <taxon>Bacillati</taxon>
        <taxon>Bacillota</taxon>
        <taxon>Erysipelotrichia</taxon>
        <taxon>Erysipelotrichales</taxon>
        <taxon>Turicibacteraceae</taxon>
        <taxon>Turicibacter</taxon>
    </lineage>
</organism>
<proteinExistence type="predicted"/>
<evidence type="ECO:0000256" key="1">
    <source>
        <dbReference type="ARBA" id="ARBA00022490"/>
    </source>
</evidence>
<protein>
    <submittedName>
        <fullName evidence="2">DUF2129 domain-containing protein</fullName>
    </submittedName>
</protein>
<dbReference type="RefSeq" id="WP_006785292.1">
    <property type="nucleotide sequence ID" value="NZ_CABJBH010000001.1"/>
</dbReference>
<dbReference type="OrthoDB" id="2990788at2"/>
<sequence>MDQRRIQIIVYTKKSSVQQKMSQFGHVVYISKKMNYVCLYVNESQKDNIVSKIKNLHGVQKVEVGPEGLDAIK</sequence>
<dbReference type="Proteomes" id="UP000487649">
    <property type="component" value="Unassembled WGS sequence"/>
</dbReference>